<gene>
    <name evidence="1" type="ORF">SDC9_158897</name>
</gene>
<dbReference type="EMBL" id="VSSQ01057820">
    <property type="protein sequence ID" value="MPN11594.1"/>
    <property type="molecule type" value="Genomic_DNA"/>
</dbReference>
<comment type="caution">
    <text evidence="1">The sequence shown here is derived from an EMBL/GenBank/DDBJ whole genome shotgun (WGS) entry which is preliminary data.</text>
</comment>
<reference evidence="1" key="1">
    <citation type="submission" date="2019-08" db="EMBL/GenBank/DDBJ databases">
        <authorList>
            <person name="Kucharzyk K."/>
            <person name="Murdoch R.W."/>
            <person name="Higgins S."/>
            <person name="Loffler F."/>
        </authorList>
    </citation>
    <scope>NUCLEOTIDE SEQUENCE</scope>
</reference>
<protein>
    <submittedName>
        <fullName evidence="1">Uncharacterized protein</fullName>
    </submittedName>
</protein>
<accession>A0A645FGH5</accession>
<evidence type="ECO:0000313" key="1">
    <source>
        <dbReference type="EMBL" id="MPN11594.1"/>
    </source>
</evidence>
<proteinExistence type="predicted"/>
<name>A0A645FGH5_9ZZZZ</name>
<organism evidence="1">
    <name type="scientific">bioreactor metagenome</name>
    <dbReference type="NCBI Taxonomy" id="1076179"/>
    <lineage>
        <taxon>unclassified sequences</taxon>
        <taxon>metagenomes</taxon>
        <taxon>ecological metagenomes</taxon>
    </lineage>
</organism>
<sequence>MNLNREVFLCIYEFDENGQLGLAGIAGPEVFWILTDHVFQFSAIVLAAHYIAGAVRMGGAFPGFGQRVHVDILFKLCIQSLTAPEGFSPRGSQ</sequence>
<dbReference type="AlphaFoldDB" id="A0A645FGH5"/>